<dbReference type="InterPro" id="IPR036986">
    <property type="entry name" value="S4_RNA-bd_sf"/>
</dbReference>
<dbReference type="AlphaFoldDB" id="A0AAD9ZEB4"/>
<proteinExistence type="inferred from homology"/>
<sequence length="423" mass="48072">MRKRFHGLKRLKLRQSWNKYNLYNISRAEPPRSQERTFFQQKWTAKALTRAYHGETIREKQWTRMFRRTIKSVVPMDPKYLAEQDGSEQAAGRGSGVDPPPDQKPKMFPKTPYLNMTYAPTERRLDTAIFRALFASSTRQARQFVVHGYVKVNGKQMVYPGYQLNPGDMFQVEPDRVLFATGARKDKAERAAGRRLRAFKVSKKAAANESESDSEPAEPQTPKSEPPPEPTSLNKNPKKDLQSLLSQAKSILSTPSSYLTAHRKQDLRAFQRTVKRTLSRPDALTTTSLDNQLAEITSKMTTQTSSTPSPSSTTPSDIPTLSSPELQAEAATLSPSQLDTLRSALREARENPIDASKPYATPWRPREWMSAFAFVPRYLEVHHKICSAVYIRHPVARPGLAEVPTPYSSELNALAHNWYLRRR</sequence>
<evidence type="ECO:0000256" key="3">
    <source>
        <dbReference type="ARBA" id="ARBA00022730"/>
    </source>
</evidence>
<evidence type="ECO:0000256" key="8">
    <source>
        <dbReference type="ARBA" id="ARBA00037226"/>
    </source>
</evidence>
<organism evidence="13 14">
    <name type="scientific">Lepraria neglecta</name>
    <dbReference type="NCBI Taxonomy" id="209136"/>
    <lineage>
        <taxon>Eukaryota</taxon>
        <taxon>Fungi</taxon>
        <taxon>Dikarya</taxon>
        <taxon>Ascomycota</taxon>
        <taxon>Pezizomycotina</taxon>
        <taxon>Lecanoromycetes</taxon>
        <taxon>OSLEUM clade</taxon>
        <taxon>Lecanoromycetidae</taxon>
        <taxon>Lecanorales</taxon>
        <taxon>Lecanorineae</taxon>
        <taxon>Stereocaulaceae</taxon>
        <taxon>Lepraria</taxon>
    </lineage>
</organism>
<dbReference type="GO" id="GO:0019843">
    <property type="term" value="F:rRNA binding"/>
    <property type="evidence" value="ECO:0007669"/>
    <property type="project" value="UniProtKB-KW"/>
</dbReference>
<dbReference type="GO" id="GO:0005763">
    <property type="term" value="C:mitochondrial small ribosomal subunit"/>
    <property type="evidence" value="ECO:0007669"/>
    <property type="project" value="TreeGrafter"/>
</dbReference>
<feature type="region of interest" description="Disordered" evidence="11">
    <location>
        <begin position="83"/>
        <end position="109"/>
    </location>
</feature>
<dbReference type="Pfam" id="PF01479">
    <property type="entry name" value="S4"/>
    <property type="match status" value="1"/>
</dbReference>
<comment type="subcellular location">
    <subcellularLocation>
        <location evidence="1">Mitochondrion</location>
    </subcellularLocation>
</comment>
<feature type="region of interest" description="Disordered" evidence="11">
    <location>
        <begin position="199"/>
        <end position="238"/>
    </location>
</feature>
<evidence type="ECO:0000256" key="7">
    <source>
        <dbReference type="ARBA" id="ARBA00023274"/>
    </source>
</evidence>
<dbReference type="SMART" id="SM00363">
    <property type="entry name" value="S4"/>
    <property type="match status" value="1"/>
</dbReference>
<evidence type="ECO:0000256" key="11">
    <source>
        <dbReference type="SAM" id="MobiDB-lite"/>
    </source>
</evidence>
<keyword evidence="7" id="KW-0687">Ribonucleoprotein</keyword>
<comment type="caution">
    <text evidence="13">The sequence shown here is derived from an EMBL/GenBank/DDBJ whole genome shotgun (WGS) entry which is preliminary data.</text>
</comment>
<keyword evidence="4 10" id="KW-0694">RNA-binding</keyword>
<evidence type="ECO:0000256" key="9">
    <source>
        <dbReference type="ARBA" id="ARBA00071419"/>
    </source>
</evidence>
<keyword evidence="3" id="KW-0699">rRNA-binding</keyword>
<dbReference type="Proteomes" id="UP001276659">
    <property type="component" value="Unassembled WGS sequence"/>
</dbReference>
<comment type="similarity">
    <text evidence="2">Belongs to the universal ribosomal protein uS4 family.</text>
</comment>
<evidence type="ECO:0000256" key="2">
    <source>
        <dbReference type="ARBA" id="ARBA00007465"/>
    </source>
</evidence>
<dbReference type="GO" id="GO:0042274">
    <property type="term" value="P:ribosomal small subunit biogenesis"/>
    <property type="evidence" value="ECO:0007669"/>
    <property type="project" value="TreeGrafter"/>
</dbReference>
<dbReference type="PANTHER" id="PTHR11831:SF4">
    <property type="entry name" value="SMALL RIBOSOMAL SUBUNIT PROTEIN US4M"/>
    <property type="match status" value="1"/>
</dbReference>
<dbReference type="SUPFAM" id="SSF55174">
    <property type="entry name" value="Alpha-L RNA-binding motif"/>
    <property type="match status" value="1"/>
</dbReference>
<evidence type="ECO:0000256" key="5">
    <source>
        <dbReference type="ARBA" id="ARBA00022980"/>
    </source>
</evidence>
<evidence type="ECO:0000313" key="13">
    <source>
        <dbReference type="EMBL" id="KAK3176525.1"/>
    </source>
</evidence>
<keyword evidence="6" id="KW-0496">Mitochondrion</keyword>
<accession>A0AAD9ZEB4</accession>
<evidence type="ECO:0000259" key="12">
    <source>
        <dbReference type="SMART" id="SM00363"/>
    </source>
</evidence>
<evidence type="ECO:0000256" key="10">
    <source>
        <dbReference type="PROSITE-ProRule" id="PRU00182"/>
    </source>
</evidence>
<evidence type="ECO:0000313" key="14">
    <source>
        <dbReference type="Proteomes" id="UP001276659"/>
    </source>
</evidence>
<evidence type="ECO:0000256" key="1">
    <source>
        <dbReference type="ARBA" id="ARBA00004173"/>
    </source>
</evidence>
<dbReference type="PANTHER" id="PTHR11831">
    <property type="entry name" value="30S 40S RIBOSOMAL PROTEIN"/>
    <property type="match status" value="1"/>
</dbReference>
<feature type="domain" description="RNA-binding S4" evidence="12">
    <location>
        <begin position="123"/>
        <end position="183"/>
    </location>
</feature>
<dbReference type="Gene3D" id="3.10.290.10">
    <property type="entry name" value="RNA-binding S4 domain"/>
    <property type="match status" value="1"/>
</dbReference>
<dbReference type="CDD" id="cd00165">
    <property type="entry name" value="S4"/>
    <property type="match status" value="1"/>
</dbReference>
<comment type="function">
    <text evidence="8">Component of the mitochondrial ribosome (mitoribosome), a dedicated translation machinery responsible for the synthesis of mitochondrial genome-encoded proteins, including at least some of the essential transmembrane subunits of the mitochondrial respiratory chain. The mitoribosomes are attached to the mitochondrial inner membrane and translation products are cotranslationally integrated into the membrane.</text>
</comment>
<protein>
    <recommendedName>
        <fullName evidence="9">Small ribosomal subunit protein uS4m</fullName>
    </recommendedName>
</protein>
<dbReference type="FunFam" id="3.10.290.10:FF:000025">
    <property type="entry name" value="30S ribosomal subunit S4"/>
    <property type="match status" value="1"/>
</dbReference>
<gene>
    <name evidence="13" type="ORF">OEA41_007848</name>
</gene>
<evidence type="ECO:0000256" key="6">
    <source>
        <dbReference type="ARBA" id="ARBA00023128"/>
    </source>
</evidence>
<dbReference type="InterPro" id="IPR022801">
    <property type="entry name" value="Ribosomal_uS4"/>
</dbReference>
<dbReference type="InterPro" id="IPR002942">
    <property type="entry name" value="S4_RNA-bd"/>
</dbReference>
<name>A0AAD9ZEB4_9LECA</name>
<keyword evidence="14" id="KW-1185">Reference proteome</keyword>
<dbReference type="GO" id="GO:0003735">
    <property type="term" value="F:structural constituent of ribosome"/>
    <property type="evidence" value="ECO:0007669"/>
    <property type="project" value="TreeGrafter"/>
</dbReference>
<feature type="region of interest" description="Disordered" evidence="11">
    <location>
        <begin position="299"/>
        <end position="321"/>
    </location>
</feature>
<evidence type="ECO:0000256" key="4">
    <source>
        <dbReference type="ARBA" id="ARBA00022884"/>
    </source>
</evidence>
<keyword evidence="5" id="KW-0689">Ribosomal protein</keyword>
<reference evidence="13" key="1">
    <citation type="submission" date="2022-11" db="EMBL/GenBank/DDBJ databases">
        <title>Chromosomal genome sequence assembly and mating type (MAT) locus characterization of the leprose asexual lichenized fungus Lepraria neglecta (Nyl.) Erichsen.</title>
        <authorList>
            <person name="Allen J.L."/>
            <person name="Pfeffer B."/>
        </authorList>
    </citation>
    <scope>NUCLEOTIDE SEQUENCE</scope>
    <source>
        <strain evidence="13">Allen 5258</strain>
    </source>
</reference>
<dbReference type="PROSITE" id="PS50889">
    <property type="entry name" value="S4"/>
    <property type="match status" value="1"/>
</dbReference>
<dbReference type="EMBL" id="JASNWA010000004">
    <property type="protein sequence ID" value="KAK3176525.1"/>
    <property type="molecule type" value="Genomic_DNA"/>
</dbReference>